<proteinExistence type="predicted"/>
<accession>A0A5C3M5B8</accession>
<protein>
    <submittedName>
        <fullName evidence="8">Calcium-activated chloride channel-domain-containing protein</fullName>
    </submittedName>
</protein>
<dbReference type="Pfam" id="PF04547">
    <property type="entry name" value="Anoctamin"/>
    <property type="match status" value="1"/>
</dbReference>
<evidence type="ECO:0000313" key="8">
    <source>
        <dbReference type="EMBL" id="TFK39576.1"/>
    </source>
</evidence>
<dbReference type="PANTHER" id="PTHR12308:SF73">
    <property type="entry name" value="ANOCTAMIN"/>
    <property type="match status" value="1"/>
</dbReference>
<dbReference type="InterPro" id="IPR007632">
    <property type="entry name" value="Anoctamin"/>
</dbReference>
<comment type="subcellular location">
    <subcellularLocation>
        <location evidence="1">Membrane</location>
        <topology evidence="1">Multi-pass membrane protein</topology>
    </subcellularLocation>
</comment>
<dbReference type="Proteomes" id="UP000308652">
    <property type="component" value="Unassembled WGS sequence"/>
</dbReference>
<reference evidence="8 9" key="1">
    <citation type="journal article" date="2019" name="Nat. Ecol. Evol.">
        <title>Megaphylogeny resolves global patterns of mushroom evolution.</title>
        <authorList>
            <person name="Varga T."/>
            <person name="Krizsan K."/>
            <person name="Foldi C."/>
            <person name="Dima B."/>
            <person name="Sanchez-Garcia M."/>
            <person name="Sanchez-Ramirez S."/>
            <person name="Szollosi G.J."/>
            <person name="Szarkandi J.G."/>
            <person name="Papp V."/>
            <person name="Albert L."/>
            <person name="Andreopoulos W."/>
            <person name="Angelini C."/>
            <person name="Antonin V."/>
            <person name="Barry K.W."/>
            <person name="Bougher N.L."/>
            <person name="Buchanan P."/>
            <person name="Buyck B."/>
            <person name="Bense V."/>
            <person name="Catcheside P."/>
            <person name="Chovatia M."/>
            <person name="Cooper J."/>
            <person name="Damon W."/>
            <person name="Desjardin D."/>
            <person name="Finy P."/>
            <person name="Geml J."/>
            <person name="Haridas S."/>
            <person name="Hughes K."/>
            <person name="Justo A."/>
            <person name="Karasinski D."/>
            <person name="Kautmanova I."/>
            <person name="Kiss B."/>
            <person name="Kocsube S."/>
            <person name="Kotiranta H."/>
            <person name="LaButti K.M."/>
            <person name="Lechner B.E."/>
            <person name="Liimatainen K."/>
            <person name="Lipzen A."/>
            <person name="Lukacs Z."/>
            <person name="Mihaltcheva S."/>
            <person name="Morgado L.N."/>
            <person name="Niskanen T."/>
            <person name="Noordeloos M.E."/>
            <person name="Ohm R.A."/>
            <person name="Ortiz-Santana B."/>
            <person name="Ovrebo C."/>
            <person name="Racz N."/>
            <person name="Riley R."/>
            <person name="Savchenko A."/>
            <person name="Shiryaev A."/>
            <person name="Soop K."/>
            <person name="Spirin V."/>
            <person name="Szebenyi C."/>
            <person name="Tomsovsky M."/>
            <person name="Tulloss R.E."/>
            <person name="Uehling J."/>
            <person name="Grigoriev I.V."/>
            <person name="Vagvolgyi C."/>
            <person name="Papp T."/>
            <person name="Martin F.M."/>
            <person name="Miettinen O."/>
            <person name="Hibbett D.S."/>
            <person name="Nagy L.G."/>
        </authorList>
    </citation>
    <scope>NUCLEOTIDE SEQUENCE [LARGE SCALE GENOMIC DNA]</scope>
    <source>
        <strain evidence="8 9">CBS 166.37</strain>
    </source>
</reference>
<evidence type="ECO:0000256" key="1">
    <source>
        <dbReference type="ARBA" id="ARBA00004141"/>
    </source>
</evidence>
<dbReference type="GO" id="GO:0016020">
    <property type="term" value="C:membrane"/>
    <property type="evidence" value="ECO:0007669"/>
    <property type="project" value="UniProtKB-SubCell"/>
</dbReference>
<evidence type="ECO:0000256" key="2">
    <source>
        <dbReference type="ARBA" id="ARBA00022692"/>
    </source>
</evidence>
<evidence type="ECO:0000256" key="5">
    <source>
        <dbReference type="SAM" id="Phobius"/>
    </source>
</evidence>
<feature type="transmembrane region" description="Helical" evidence="5">
    <location>
        <begin position="161"/>
        <end position="179"/>
    </location>
</feature>
<organism evidence="8 9">
    <name type="scientific">Crucibulum laeve</name>
    <dbReference type="NCBI Taxonomy" id="68775"/>
    <lineage>
        <taxon>Eukaryota</taxon>
        <taxon>Fungi</taxon>
        <taxon>Dikarya</taxon>
        <taxon>Basidiomycota</taxon>
        <taxon>Agaricomycotina</taxon>
        <taxon>Agaricomycetes</taxon>
        <taxon>Agaricomycetidae</taxon>
        <taxon>Agaricales</taxon>
        <taxon>Agaricineae</taxon>
        <taxon>Nidulariaceae</taxon>
        <taxon>Crucibulum</taxon>
    </lineage>
</organism>
<evidence type="ECO:0000256" key="4">
    <source>
        <dbReference type="ARBA" id="ARBA00023136"/>
    </source>
</evidence>
<feature type="transmembrane region" description="Helical" evidence="5">
    <location>
        <begin position="298"/>
        <end position="322"/>
    </location>
</feature>
<dbReference type="Pfam" id="PF20877">
    <property type="entry name" value="Anoctamin_N"/>
    <property type="match status" value="1"/>
</dbReference>
<evidence type="ECO:0000259" key="6">
    <source>
        <dbReference type="Pfam" id="PF04547"/>
    </source>
</evidence>
<dbReference type="InterPro" id="IPR049452">
    <property type="entry name" value="Anoctamin_TM"/>
</dbReference>
<keyword evidence="2 5" id="KW-0812">Transmembrane</keyword>
<dbReference type="STRING" id="68775.A0A5C3M5B8"/>
<dbReference type="EMBL" id="ML213599">
    <property type="protein sequence ID" value="TFK39576.1"/>
    <property type="molecule type" value="Genomic_DNA"/>
</dbReference>
<dbReference type="PANTHER" id="PTHR12308">
    <property type="entry name" value="ANOCTAMIN"/>
    <property type="match status" value="1"/>
</dbReference>
<feature type="transmembrane region" description="Helical" evidence="5">
    <location>
        <begin position="255"/>
        <end position="278"/>
    </location>
</feature>
<feature type="transmembrane region" description="Helical" evidence="5">
    <location>
        <begin position="127"/>
        <end position="155"/>
    </location>
</feature>
<sequence>MDLKNDKCGTLASGFENAGRAFVMNLKHSDFLSGLPVTPVTTNDLNSIEPLSPADRLRLVYTYITSTPADGGLGISPDSAEWDLVESILPLHDRQFDEAWVRSWTPKNIVTAAVQLEKIREQFGDSVAYYFAFLGSYTRFLLFPAGLGLVAYYFLPPYSPIYSLLLCLWSIFFVEWWRVRERILSLRFGTRGSFKVEKRRAQYKPGGAWWARELKVLASIPVIAVFAGVLVALLTGIFVFEAFVTQLYQGPGKQFISFAPTVLFITLVPRFMAIYQFLAKKLTKWENHAHRSSYNSSLTLKTFALSALVAYLGLGLSAFVYVPFGEGVMRTVQSWIFKGAVETHGLGAKLRTMLNGTSIDTSALPDATAFKGQTPAVNLGTTGKLFDVNAVDVRKKLNPRRLRDQMFAYTVTNQIVNTFLEVGLPYVMRAIQSFRTKRSISSPGAPGGEKKSELRKRVVFEDEKERGGMEERAFLDHVRAEVALPEYDLFADYSEMVVQFGYVVLWSTIWPLAGAMALLNNLLELRSDAFKITVHNRRPIPARTDTIGPWLDAMAFLTWLGALTNSALVYLFSPQLLAFTASNAATAFANATFTNTASPSNSTLVAEEHLVAAAGGEGVKASWGVDGTNPGTFGATRELLIKALLISLAASHGYILVRALVRHIVERVWWRGSTEVKEREEEERRVKERFLSGFVEEGKGVPTVQKVNRTVKTEGVDILGFWEHDEGLEEIQRIVKEA</sequence>
<evidence type="ECO:0000259" key="7">
    <source>
        <dbReference type="Pfam" id="PF20877"/>
    </source>
</evidence>
<name>A0A5C3M5B8_9AGAR</name>
<dbReference type="GO" id="GO:0005254">
    <property type="term" value="F:chloride channel activity"/>
    <property type="evidence" value="ECO:0007669"/>
    <property type="project" value="TreeGrafter"/>
</dbReference>
<evidence type="ECO:0000313" key="9">
    <source>
        <dbReference type="Proteomes" id="UP000308652"/>
    </source>
</evidence>
<dbReference type="InterPro" id="IPR049456">
    <property type="entry name" value="Anoctamin_N_fung"/>
</dbReference>
<evidence type="ECO:0000256" key="3">
    <source>
        <dbReference type="ARBA" id="ARBA00022989"/>
    </source>
</evidence>
<keyword evidence="9" id="KW-1185">Reference proteome</keyword>
<dbReference type="OrthoDB" id="296386at2759"/>
<feature type="transmembrane region" description="Helical" evidence="5">
    <location>
        <begin position="222"/>
        <end position="243"/>
    </location>
</feature>
<dbReference type="GO" id="GO:0032541">
    <property type="term" value="C:cortical endoplasmic reticulum"/>
    <property type="evidence" value="ECO:0007669"/>
    <property type="project" value="TreeGrafter"/>
</dbReference>
<keyword evidence="3 5" id="KW-1133">Transmembrane helix</keyword>
<gene>
    <name evidence="8" type="ORF">BDQ12DRAFT_665389</name>
</gene>
<feature type="domain" description="Anoctamin alpha-beta plait" evidence="7">
    <location>
        <begin position="24"/>
        <end position="85"/>
    </location>
</feature>
<feature type="domain" description="Anoctamin transmembrane" evidence="6">
    <location>
        <begin position="119"/>
        <end position="676"/>
    </location>
</feature>
<dbReference type="AlphaFoldDB" id="A0A5C3M5B8"/>
<keyword evidence="4 5" id="KW-0472">Membrane</keyword>